<comment type="caution">
    <text evidence="2">The sequence shown here is derived from an EMBL/GenBank/DDBJ whole genome shotgun (WGS) entry which is preliminary data.</text>
</comment>
<feature type="region of interest" description="Disordered" evidence="1">
    <location>
        <begin position="34"/>
        <end position="54"/>
    </location>
</feature>
<name>A0AAW1HWK6_POPJA</name>
<dbReference type="EMBL" id="JASPKY010000829">
    <property type="protein sequence ID" value="KAK9681279.1"/>
    <property type="molecule type" value="Genomic_DNA"/>
</dbReference>
<evidence type="ECO:0000256" key="1">
    <source>
        <dbReference type="SAM" id="MobiDB-lite"/>
    </source>
</evidence>
<sequence>MFICFRGGLTLQEALEIAYADEENVRDIYITPPDPHVLTDEDSGDENELDPNNFTGRQLRAEAELKCKSSDSEEIAGSLAFNRPLTESQCSNEVPLTYNFSNIRNMEWTNGDLVEPTIFLIFVTKKNTFRSVTTVEQEKHFPVGDYSA</sequence>
<reference evidence="2 3" key="1">
    <citation type="journal article" date="2024" name="BMC Genomics">
        <title>De novo assembly and annotation of Popillia japonica's genome with initial clues to its potential as an invasive pest.</title>
        <authorList>
            <person name="Cucini C."/>
            <person name="Boschi S."/>
            <person name="Funari R."/>
            <person name="Cardaioli E."/>
            <person name="Iannotti N."/>
            <person name="Marturano G."/>
            <person name="Paoli F."/>
            <person name="Bruttini M."/>
            <person name="Carapelli A."/>
            <person name="Frati F."/>
            <person name="Nardi F."/>
        </authorList>
    </citation>
    <scope>NUCLEOTIDE SEQUENCE [LARGE SCALE GENOMIC DNA]</scope>
    <source>
        <strain evidence="2">DMR45628</strain>
    </source>
</reference>
<gene>
    <name evidence="2" type="ORF">QE152_g38445</name>
</gene>
<keyword evidence="3" id="KW-1185">Reference proteome</keyword>
<protein>
    <submittedName>
        <fullName evidence="2">Uncharacterized protein</fullName>
    </submittedName>
</protein>
<accession>A0AAW1HWK6</accession>
<evidence type="ECO:0000313" key="3">
    <source>
        <dbReference type="Proteomes" id="UP001458880"/>
    </source>
</evidence>
<proteinExistence type="predicted"/>
<dbReference type="AlphaFoldDB" id="A0AAW1HWK6"/>
<organism evidence="2 3">
    <name type="scientific">Popillia japonica</name>
    <name type="common">Japanese beetle</name>
    <dbReference type="NCBI Taxonomy" id="7064"/>
    <lineage>
        <taxon>Eukaryota</taxon>
        <taxon>Metazoa</taxon>
        <taxon>Ecdysozoa</taxon>
        <taxon>Arthropoda</taxon>
        <taxon>Hexapoda</taxon>
        <taxon>Insecta</taxon>
        <taxon>Pterygota</taxon>
        <taxon>Neoptera</taxon>
        <taxon>Endopterygota</taxon>
        <taxon>Coleoptera</taxon>
        <taxon>Polyphaga</taxon>
        <taxon>Scarabaeiformia</taxon>
        <taxon>Scarabaeidae</taxon>
        <taxon>Rutelinae</taxon>
        <taxon>Popillia</taxon>
    </lineage>
</organism>
<feature type="compositionally biased region" description="Acidic residues" evidence="1">
    <location>
        <begin position="40"/>
        <end position="49"/>
    </location>
</feature>
<evidence type="ECO:0000313" key="2">
    <source>
        <dbReference type="EMBL" id="KAK9681279.1"/>
    </source>
</evidence>
<dbReference type="Proteomes" id="UP001458880">
    <property type="component" value="Unassembled WGS sequence"/>
</dbReference>